<evidence type="ECO:0000256" key="2">
    <source>
        <dbReference type="SAM" id="SignalP"/>
    </source>
</evidence>
<evidence type="ECO:0000313" key="4">
    <source>
        <dbReference type="EMBL" id="EFA43212.1"/>
    </source>
</evidence>
<feature type="chain" id="PRO_5003026092" description="Peptidase S9 prolyl oligopeptidase catalytic domain-containing protein" evidence="2">
    <location>
        <begin position="20"/>
        <end position="876"/>
    </location>
</feature>
<feature type="signal peptide" evidence="2">
    <location>
        <begin position="1"/>
        <end position="19"/>
    </location>
</feature>
<dbReference type="GO" id="GO:0004252">
    <property type="term" value="F:serine-type endopeptidase activity"/>
    <property type="evidence" value="ECO:0007669"/>
    <property type="project" value="TreeGrafter"/>
</dbReference>
<dbReference type="GO" id="GO:0006508">
    <property type="term" value="P:proteolysis"/>
    <property type="evidence" value="ECO:0007669"/>
    <property type="project" value="InterPro"/>
</dbReference>
<dbReference type="InterPro" id="IPR011042">
    <property type="entry name" value="6-blade_b-propeller_TolB-like"/>
</dbReference>
<feature type="domain" description="Peptidase S9 prolyl oligopeptidase catalytic" evidence="3">
    <location>
        <begin position="676"/>
        <end position="844"/>
    </location>
</feature>
<protein>
    <recommendedName>
        <fullName evidence="3">Peptidase S9 prolyl oligopeptidase catalytic domain-containing protein</fullName>
    </recommendedName>
</protein>
<dbReference type="eggNOG" id="COG1506">
    <property type="taxonomic scope" value="Bacteria"/>
</dbReference>
<dbReference type="SUPFAM" id="SSF53474">
    <property type="entry name" value="alpha/beta-Hydrolases"/>
    <property type="match status" value="1"/>
</dbReference>
<dbReference type="Pfam" id="PF00326">
    <property type="entry name" value="Peptidase_S9"/>
    <property type="match status" value="1"/>
</dbReference>
<dbReference type="AlphaFoldDB" id="D1PZQ4"/>
<dbReference type="InterPro" id="IPR029058">
    <property type="entry name" value="AB_hydrolase_fold"/>
</dbReference>
<evidence type="ECO:0000259" key="3">
    <source>
        <dbReference type="Pfam" id="PF00326"/>
    </source>
</evidence>
<dbReference type="EMBL" id="ACKS01000085">
    <property type="protein sequence ID" value="EFA43212.1"/>
    <property type="molecule type" value="Genomic_DNA"/>
</dbReference>
<dbReference type="RefSeq" id="WP_007174542.1">
    <property type="nucleotide sequence ID" value="NZ_GG704781.1"/>
</dbReference>
<reference evidence="4 5" key="1">
    <citation type="submission" date="2009-10" db="EMBL/GenBank/DDBJ databases">
        <authorList>
            <person name="Qin X."/>
            <person name="Bachman B."/>
            <person name="Battles P."/>
            <person name="Bell A."/>
            <person name="Bess C."/>
            <person name="Bickham C."/>
            <person name="Chaboub L."/>
            <person name="Chen D."/>
            <person name="Coyle M."/>
            <person name="Deiros D.R."/>
            <person name="Dinh H."/>
            <person name="Forbes L."/>
            <person name="Fowler G."/>
            <person name="Francisco L."/>
            <person name="Fu Q."/>
            <person name="Gubbala S."/>
            <person name="Hale W."/>
            <person name="Han Y."/>
            <person name="Hemphill L."/>
            <person name="Highlander S.K."/>
            <person name="Hirani K."/>
            <person name="Hogues M."/>
            <person name="Jackson L."/>
            <person name="Jakkamsetti A."/>
            <person name="Javaid M."/>
            <person name="Jiang H."/>
            <person name="Korchina V."/>
            <person name="Kovar C."/>
            <person name="Lara F."/>
            <person name="Lee S."/>
            <person name="Mata R."/>
            <person name="Mathew T."/>
            <person name="Moen C."/>
            <person name="Morales K."/>
            <person name="Munidasa M."/>
            <person name="Nazareth L."/>
            <person name="Ngo R."/>
            <person name="Nguyen L."/>
            <person name="Okwuonu G."/>
            <person name="Ongeri F."/>
            <person name="Patil S."/>
            <person name="Petrosino J."/>
            <person name="Pham C."/>
            <person name="Pham P."/>
            <person name="Pu L.-L."/>
            <person name="Puazo M."/>
            <person name="Raj R."/>
            <person name="Reid J."/>
            <person name="Rouhana J."/>
            <person name="Saada N."/>
            <person name="Shang Y."/>
            <person name="Simmons D."/>
            <person name="Thornton R."/>
            <person name="Warren J."/>
            <person name="Weissenberger G."/>
            <person name="Zhang J."/>
            <person name="Zhang L."/>
            <person name="Zhou C."/>
            <person name="Zhu D."/>
            <person name="Muzny D."/>
            <person name="Worley K."/>
            <person name="Gibbs R."/>
        </authorList>
    </citation>
    <scope>NUCLEOTIDE SEQUENCE [LARGE SCALE GENOMIC DNA]</scope>
    <source>
        <strain evidence="4 5">DSM 17361</strain>
    </source>
</reference>
<dbReference type="Proteomes" id="UP000003160">
    <property type="component" value="Unassembled WGS sequence"/>
</dbReference>
<keyword evidence="1" id="KW-0378">Hydrolase</keyword>
<dbReference type="OrthoDB" id="9812921at2"/>
<dbReference type="InterPro" id="IPR001375">
    <property type="entry name" value="Peptidase_S9_cat"/>
</dbReference>
<dbReference type="PANTHER" id="PTHR42776:SF4">
    <property type="entry name" value="ACYLAMINO-ACID-RELEASING ENZYME"/>
    <property type="match status" value="1"/>
</dbReference>
<evidence type="ECO:0000313" key="5">
    <source>
        <dbReference type="Proteomes" id="UP000003160"/>
    </source>
</evidence>
<keyword evidence="5" id="KW-1185">Reference proteome</keyword>
<name>D1PZQ4_9BACT</name>
<dbReference type="HOGENOM" id="CLU_014586_0_0_10"/>
<dbReference type="SUPFAM" id="SSF82171">
    <property type="entry name" value="DPP6 N-terminal domain-like"/>
    <property type="match status" value="1"/>
</dbReference>
<organism evidence="4 5">
    <name type="scientific">Hallella bergensis DSM 17361</name>
    <dbReference type="NCBI Taxonomy" id="585502"/>
    <lineage>
        <taxon>Bacteria</taxon>
        <taxon>Pseudomonadati</taxon>
        <taxon>Bacteroidota</taxon>
        <taxon>Bacteroidia</taxon>
        <taxon>Bacteroidales</taxon>
        <taxon>Prevotellaceae</taxon>
        <taxon>Hallella</taxon>
    </lineage>
</organism>
<accession>D1PZQ4</accession>
<sequence>MRQIFLLIVSLYIVLGAHAATDSTKIDFAAFKYWNKLLGFDLSSDGQWAYWRMQYDSNTDSLFVQHTENNRHYKFASASMPEFSKDGQWIAFSEPTPDGADKGQASYQITLLNLRSGIKKTFSGVERFSFVENTKFFLLLSSKGRTSDVTLYHLETLTSKLLNGVNDYCFSPDGRYLAYLMSTPESEVSSQMEVLDLRTNHFLFSKIPQGKYAKMRWTAHGIILVKSEPEKDVVVLQPFKGSVKCLSEVIGTALPQGMEVSLRYTPVWDEQGKALFFGLSNKRKQGGDAENSVEIWHWKDEQVFSRQQDRYYEDISKSKLCIWRLEQNSWRILEDSTVTSVIGASADSDWLLCINDKPYRPQFREPIRDIILKDTRSGQSQTLLKATALFPRFSDEGKYVFYFDSGKWVLKNFRSGKQFEVSPGEKYSLIDNTYDGGVEIQPSWGFIGFTNHDKTFLFYDEYDIWSVSLPELKYKRLTNGRERGIRFRKAGRGKFELSSKQILYGKNDTGETGFYRFATNDNPKLLVGGQYSYSRLIWNKAQTRCLFSREENNVSPALYYMDGQGKESRLLASTHKSDSIPRLSKSRLVKYKGSNGELLQGALFFPADYQEGKSYPMVVHLYERLSKELNHFVYPSPREAYNAMNYVLQGYFVFQPDISYVRNHPGESAVTCIRHALRAVYRSYADIDSLRVGVLGHSWGAYQSVFFAARTSLFAASIAGAPLVNMQSMYNSIYWENGKTNQELFETGQARLRHPWWVIPDAYRDNSPLYFANDIKIPLLLSFGKEDKAVNWAQGLELYLTMRRLGKPCIMLAYPDEGHTISIPKNEEDQALRYMQFFNAYLKHQTPPKWITQGKSYMEMKAPAESKNTVTETTVK</sequence>
<dbReference type="PANTHER" id="PTHR42776">
    <property type="entry name" value="SERINE PEPTIDASE S9 FAMILY MEMBER"/>
    <property type="match status" value="1"/>
</dbReference>
<proteinExistence type="predicted"/>
<gene>
    <name evidence="4" type="ORF">HMPREF0645_2439</name>
</gene>
<keyword evidence="2" id="KW-0732">Signal</keyword>
<dbReference type="Gene3D" id="2.120.10.30">
    <property type="entry name" value="TolB, C-terminal domain"/>
    <property type="match status" value="2"/>
</dbReference>
<dbReference type="Gene3D" id="3.40.50.1820">
    <property type="entry name" value="alpha/beta hydrolase"/>
    <property type="match status" value="1"/>
</dbReference>
<comment type="caution">
    <text evidence="4">The sequence shown here is derived from an EMBL/GenBank/DDBJ whole genome shotgun (WGS) entry which is preliminary data.</text>
</comment>
<evidence type="ECO:0000256" key="1">
    <source>
        <dbReference type="ARBA" id="ARBA00022801"/>
    </source>
</evidence>